<feature type="chain" id="PRO_5037517679" evidence="3">
    <location>
        <begin position="31"/>
        <end position="1860"/>
    </location>
</feature>
<dbReference type="InterPro" id="IPR056953">
    <property type="entry name" value="CUT_N"/>
</dbReference>
<keyword evidence="2" id="KW-0812">Transmembrane</keyword>
<dbReference type="PROSITE" id="PS51034">
    <property type="entry name" value="ZP_2"/>
    <property type="match status" value="1"/>
</dbReference>
<feature type="transmembrane region" description="Helical" evidence="2">
    <location>
        <begin position="1801"/>
        <end position="1823"/>
    </location>
</feature>
<evidence type="ECO:0000256" key="1">
    <source>
        <dbReference type="SAM" id="MobiDB-lite"/>
    </source>
</evidence>
<feature type="region of interest" description="Disordered" evidence="1">
    <location>
        <begin position="569"/>
        <end position="729"/>
    </location>
</feature>
<dbReference type="InterPro" id="IPR052774">
    <property type="entry name" value="Celegans_DevNeuronal_Protein"/>
</dbReference>
<dbReference type="Pfam" id="PF00024">
    <property type="entry name" value="PAN_1"/>
    <property type="match status" value="6"/>
</dbReference>
<feature type="domain" description="Apple" evidence="4">
    <location>
        <begin position="852"/>
        <end position="933"/>
    </location>
</feature>
<reference evidence="7" key="1">
    <citation type="submission" date="2025-08" db="UniProtKB">
        <authorList>
            <consortium name="RefSeq"/>
        </authorList>
    </citation>
    <scope>IDENTIFICATION</scope>
    <source>
        <tissue evidence="7">Whole organism</tissue>
    </source>
</reference>
<feature type="domain" description="Apple" evidence="4">
    <location>
        <begin position="126"/>
        <end position="212"/>
    </location>
</feature>
<evidence type="ECO:0000313" key="7">
    <source>
        <dbReference type="RefSeq" id="XP_018016413.2"/>
    </source>
</evidence>
<dbReference type="PANTHER" id="PTHR47327">
    <property type="entry name" value="FI18240P1-RELATED"/>
    <property type="match status" value="1"/>
</dbReference>
<dbReference type="GO" id="GO:0009653">
    <property type="term" value="P:anatomical structure morphogenesis"/>
    <property type="evidence" value="ECO:0007669"/>
    <property type="project" value="TreeGrafter"/>
</dbReference>
<dbReference type="Gene3D" id="3.50.4.10">
    <property type="entry name" value="Hepatocyte Growth Factor"/>
    <property type="match status" value="6"/>
</dbReference>
<evidence type="ECO:0000313" key="6">
    <source>
        <dbReference type="Proteomes" id="UP000694843"/>
    </source>
</evidence>
<dbReference type="Proteomes" id="UP000694843">
    <property type="component" value="Unplaced"/>
</dbReference>
<accession>A0A8B7NRS9</accession>
<keyword evidence="2" id="KW-1133">Transmembrane helix</keyword>
<proteinExistence type="predicted"/>
<keyword evidence="3" id="KW-0732">Signal</keyword>
<dbReference type="PROSITE" id="PS50948">
    <property type="entry name" value="PAN"/>
    <property type="match status" value="10"/>
</dbReference>
<dbReference type="SUPFAM" id="SSF57414">
    <property type="entry name" value="Hairpin loop containing domain-like"/>
    <property type="match status" value="8"/>
</dbReference>
<feature type="compositionally biased region" description="Low complexity" evidence="1">
    <location>
        <begin position="1625"/>
        <end position="1640"/>
    </location>
</feature>
<feature type="compositionally biased region" description="Gly residues" evidence="1">
    <location>
        <begin position="571"/>
        <end position="702"/>
    </location>
</feature>
<feature type="region of interest" description="Disordered" evidence="1">
    <location>
        <begin position="1672"/>
        <end position="1709"/>
    </location>
</feature>
<dbReference type="SMART" id="SM00241">
    <property type="entry name" value="ZP"/>
    <property type="match status" value="1"/>
</dbReference>
<feature type="domain" description="Apple" evidence="4">
    <location>
        <begin position="398"/>
        <end position="483"/>
    </location>
</feature>
<feature type="domain" description="Apple" evidence="4">
    <location>
        <begin position="1101"/>
        <end position="1188"/>
    </location>
</feature>
<feature type="domain" description="ZP" evidence="5">
    <location>
        <begin position="1347"/>
        <end position="1608"/>
    </location>
</feature>
<sequence length="1860" mass="198666">MGLSTVEAQVRGATIVSWLWLLTVLPRAYGQQCFGGTVAFEKTTSYEFSETSQPLLQQPESSITGPCKDLCTNSASCQSFQVAYQQDACVSFDRTSVGRRNSLLPRQAYNYFEKICLRGVNYEALCGSDRLWAFERVPDSVLDGYDNKTIPSVDSRNACIELCLTEQDFTCRSAEYDTARRVCRLSQDDRRTQPDAFRYSPASGVDYLENQCVRALPDCRYEVMNDVMVVTTDLLEFADSRASCEDSCDKSRSFYCRSYSFAAATNRCYLSGDDSISLNNTRYTAMPGLITGEKMCTVSQCEREGGTIIYEKSTSIVLSGARETQYALQDAARAITENCAEACLMDGSECPAFSVDYSSMRCSKLDRNSQGRVNALINQDNKNYFEKSCVRVSLPTSCKRRAWQFERVIGRELRGNNDRVIPRVEARRDCIEACLMERSFNCRSAEYDTATLECRLSRSDRRSSPRDFSASPSPSMEYLENQCAREEQACPYVETPNAYPRYRDALISNVGSEAACERQCSDYSAFTCRSFAFFSVVSQCFISGDDKTSAGISNAIENRPGTNYFERSCDSGGGVPGGGIPGGGTPGGGTPGGGTSGGGTPGGGTPGGGTTNGGTPGGGTSGGGTPGGGIPGGGTPGGGIPGGGTPGGGTPGGGTPGGGTPGGGTPGGGRPGGGIPGGGRPGGGRPGGGRPGGGRPGGGRPVGGPDIWPGGWPGGAVGPPSGSGGGSGGGIGGSYGVGIGGYGSGTNSLGPPGGFSFSANRCRLGRLTYVKVTGYQLDQVRSFLLYSSRSPGITSECLRRCSNELECVAVNLDHNRYECNGLATAASSQPDDLVPYAGADHYEGLCLSNGGCGLMWTFERVPNFELRGQEVHTLDRISKDDCMDRCLSERRFECRSVSYDYDTKTCRMSEHDRYSKPTAFVASLTSDYMENQCTRRATGCSYINNQRDRFLIYVTKATNVFSDLACQRACDLETSFNCRAYSFLSQLVLYPPAGGGTFTGSGGSGGSFGGSGGGIGGSGGTIGGSGGSGSSGFTGTGGSFGGSGGSFGGSGGSFGGSGGSFGGSSGTGGSFGGSGGGIGGAAGAFGGTGGSFGGVGSLLDCRFSLTYDKIMGVDFRGARREEVEAPDQLGVTIDCLRECDRRSGACAAMSIETSRSSAQRCFALDRSAAATGTALSPAPEVSYYEKVCIPERTCGKAWTYVRVPGYDLELPGRLVPSVPTRTLCQALCLQAVDLPCRLAKRPKQPSRVVVERYRIANPPNCEYSDLEGRFLPYFDRFFTNVFDRDECQRYCDGERDFSCHSYNYQSFRRECSLSADHTTTVGGPNALLVDRDFFYSERSTCRTVRVDCTPSDMLVTFTFGVPFDGRIYASGNAPACFEMGNGQTTVTLRLPIGSVCGTVEQANGVYVNTVVVQQHPLIMQDSDRTVRVECSFEAGDQTVSYAPQAVAGRTGGGIDINGKATIPFTYDPDRSGVFRPGPLDIVSNTAPTPNVRMRIYRATGNEANNVDLGELLTLRIEMEQNSAFSIFARMLEARTDHGETLMLIDNIGCPRYREIFPELSVDARTKTLFANFKAFRFPSTARVNFVATVRFCQDKCLPVNCGSGVASYGRRRKRSATNGTDTEQHQQQQHQQQHQQQQHQQQHEEQPLHDELFTISNDIVEMDVSTTTETLGASFAPVGPPRVGDHTRPQSTSPAPAVTASKSTAHDSREVATVGLDASAPPHLGKSLSSLGLSPLVPYDEQLEDIARGPLTDPEDLLLPRDIPVSLSLTVGEDAFTSLHDLPRHSKLVTSDAVCTSRSTFALTILAFVCLEVVVTIAFVVFYRSRRKAWTKLSPDSRPCFRPKEVKGYERRPDAYPSLK</sequence>
<feature type="domain" description="Apple" evidence="4">
    <location>
        <begin position="301"/>
        <end position="389"/>
    </location>
</feature>
<feature type="domain" description="Apple" evidence="4">
    <location>
        <begin position="1261"/>
        <end position="1341"/>
    </location>
</feature>
<evidence type="ECO:0000256" key="2">
    <source>
        <dbReference type="SAM" id="Phobius"/>
    </source>
</evidence>
<dbReference type="Pfam" id="PF25057">
    <property type="entry name" value="CUT_N"/>
    <property type="match status" value="1"/>
</dbReference>
<organism evidence="6 7">
    <name type="scientific">Hyalella azteca</name>
    <name type="common">Amphipod</name>
    <dbReference type="NCBI Taxonomy" id="294128"/>
    <lineage>
        <taxon>Eukaryota</taxon>
        <taxon>Metazoa</taxon>
        <taxon>Ecdysozoa</taxon>
        <taxon>Arthropoda</taxon>
        <taxon>Crustacea</taxon>
        <taxon>Multicrustacea</taxon>
        <taxon>Malacostraca</taxon>
        <taxon>Eumalacostraca</taxon>
        <taxon>Peracarida</taxon>
        <taxon>Amphipoda</taxon>
        <taxon>Senticaudata</taxon>
        <taxon>Talitrida</taxon>
        <taxon>Talitroidea</taxon>
        <taxon>Hyalellidae</taxon>
        <taxon>Hyalella</taxon>
    </lineage>
</organism>
<feature type="domain" description="Apple" evidence="4">
    <location>
        <begin position="33"/>
        <end position="116"/>
    </location>
</feature>
<evidence type="ECO:0000256" key="3">
    <source>
        <dbReference type="SAM" id="SignalP"/>
    </source>
</evidence>
<feature type="domain" description="Apple" evidence="4">
    <location>
        <begin position="762"/>
        <end position="846"/>
    </location>
</feature>
<gene>
    <name evidence="7" type="primary">LOC108673139</name>
</gene>
<dbReference type="OMA" id="FHCEMEC"/>
<feature type="domain" description="Apple" evidence="4">
    <location>
        <begin position="219"/>
        <end position="296"/>
    </location>
</feature>
<dbReference type="PANTHER" id="PTHR47327:SF9">
    <property type="entry name" value="NO MECHANORECEPTOR POTENTIAL A, ISOFORM A"/>
    <property type="match status" value="1"/>
</dbReference>
<feature type="signal peptide" evidence="3">
    <location>
        <begin position="1"/>
        <end position="30"/>
    </location>
</feature>
<feature type="domain" description="Apple" evidence="4">
    <location>
        <begin position="490"/>
        <end position="569"/>
    </location>
</feature>
<feature type="compositionally biased region" description="Gly residues" evidence="1">
    <location>
        <begin position="711"/>
        <end position="729"/>
    </location>
</feature>
<protein>
    <submittedName>
        <fullName evidence="7">Uncharacterized protein LOC108673139</fullName>
    </submittedName>
</protein>
<feature type="region of interest" description="Disordered" evidence="1">
    <location>
        <begin position="1606"/>
        <end position="1646"/>
    </location>
</feature>
<dbReference type="InterPro" id="IPR003609">
    <property type="entry name" value="Pan_app"/>
</dbReference>
<dbReference type="OrthoDB" id="6430118at2759"/>
<dbReference type="RefSeq" id="XP_018016413.2">
    <property type="nucleotide sequence ID" value="XM_018160924.2"/>
</dbReference>
<dbReference type="CDD" id="cd01099">
    <property type="entry name" value="PAN_AP_HGF"/>
    <property type="match status" value="3"/>
</dbReference>
<dbReference type="SMART" id="SM00473">
    <property type="entry name" value="PAN_AP"/>
    <property type="match status" value="9"/>
</dbReference>
<dbReference type="InterPro" id="IPR001507">
    <property type="entry name" value="ZP_dom"/>
</dbReference>
<evidence type="ECO:0000259" key="4">
    <source>
        <dbReference type="PROSITE" id="PS50948"/>
    </source>
</evidence>
<dbReference type="KEGG" id="hazt:108673139"/>
<keyword evidence="6" id="KW-1185">Reference proteome</keyword>
<dbReference type="GeneID" id="108673139"/>
<evidence type="ECO:0000259" key="5">
    <source>
        <dbReference type="PROSITE" id="PS51034"/>
    </source>
</evidence>
<keyword evidence="2" id="KW-0472">Membrane</keyword>
<name>A0A8B7NRS9_HYAAZ</name>